<protein>
    <submittedName>
        <fullName evidence="1">Uncharacterized protein</fullName>
    </submittedName>
</protein>
<dbReference type="Gene3D" id="2.130.10.10">
    <property type="entry name" value="YVTN repeat-like/Quinoprotein amine dehydrogenase"/>
    <property type="match status" value="1"/>
</dbReference>
<dbReference type="AlphaFoldDB" id="A0A699SV02"/>
<evidence type="ECO:0000313" key="1">
    <source>
        <dbReference type="EMBL" id="GFD00858.1"/>
    </source>
</evidence>
<proteinExistence type="predicted"/>
<comment type="caution">
    <text evidence="1">The sequence shown here is derived from an EMBL/GenBank/DDBJ whole genome shotgun (WGS) entry which is preliminary data.</text>
</comment>
<sequence length="176" mass="19928">MVTGQLSNGRSRFLGLRAPKLLSVLVRGRAAMICLSSRPWLGYVHQGETFNEVSIPLRYTPRKFVLHPKRELLVTIERDQGAFPAELRESAKKECIEADGQRDNGKMEIENDGDGDDTFSDEQYGYPKAESDKWVSRIRVLDPKSSETTCLLELQENEAAFSICTVNFHDKEYGTL</sequence>
<accession>A0A699SV02</accession>
<gene>
    <name evidence="1" type="ORF">Tci_872827</name>
</gene>
<dbReference type="InterPro" id="IPR015943">
    <property type="entry name" value="WD40/YVTN_repeat-like_dom_sf"/>
</dbReference>
<feature type="non-terminal residue" evidence="1">
    <location>
        <position position="176"/>
    </location>
</feature>
<name>A0A699SV02_TANCI</name>
<reference evidence="1" key="1">
    <citation type="journal article" date="2019" name="Sci. Rep.">
        <title>Draft genome of Tanacetum cinerariifolium, the natural source of mosquito coil.</title>
        <authorList>
            <person name="Yamashiro T."/>
            <person name="Shiraishi A."/>
            <person name="Satake H."/>
            <person name="Nakayama K."/>
        </authorList>
    </citation>
    <scope>NUCLEOTIDE SEQUENCE</scope>
</reference>
<organism evidence="1">
    <name type="scientific">Tanacetum cinerariifolium</name>
    <name type="common">Dalmatian daisy</name>
    <name type="synonym">Chrysanthemum cinerariifolium</name>
    <dbReference type="NCBI Taxonomy" id="118510"/>
    <lineage>
        <taxon>Eukaryota</taxon>
        <taxon>Viridiplantae</taxon>
        <taxon>Streptophyta</taxon>
        <taxon>Embryophyta</taxon>
        <taxon>Tracheophyta</taxon>
        <taxon>Spermatophyta</taxon>
        <taxon>Magnoliopsida</taxon>
        <taxon>eudicotyledons</taxon>
        <taxon>Gunneridae</taxon>
        <taxon>Pentapetalae</taxon>
        <taxon>asterids</taxon>
        <taxon>campanulids</taxon>
        <taxon>Asterales</taxon>
        <taxon>Asteraceae</taxon>
        <taxon>Asteroideae</taxon>
        <taxon>Anthemideae</taxon>
        <taxon>Anthemidinae</taxon>
        <taxon>Tanacetum</taxon>
    </lineage>
</organism>
<dbReference type="EMBL" id="BKCJ011187597">
    <property type="protein sequence ID" value="GFD00858.1"/>
    <property type="molecule type" value="Genomic_DNA"/>
</dbReference>